<name>A0A8S1Q5Y8_PARPR</name>
<sequence>MIYQARNLPQDKDIEKVQFRLEQISLLTYNRLGELIYENKGANDIVQQCNLGNGVILVQILQKLVLEQEL</sequence>
<protein>
    <submittedName>
        <fullName evidence="1">Uncharacterized protein</fullName>
    </submittedName>
</protein>
<evidence type="ECO:0000313" key="2">
    <source>
        <dbReference type="Proteomes" id="UP000688137"/>
    </source>
</evidence>
<keyword evidence="2" id="KW-1185">Reference proteome</keyword>
<dbReference type="EMBL" id="CAJJDM010000149">
    <property type="protein sequence ID" value="CAD8110858.1"/>
    <property type="molecule type" value="Genomic_DNA"/>
</dbReference>
<dbReference type="AlphaFoldDB" id="A0A8S1Q5Y8"/>
<accession>A0A8S1Q5Y8</accession>
<organism evidence="1 2">
    <name type="scientific">Paramecium primaurelia</name>
    <dbReference type="NCBI Taxonomy" id="5886"/>
    <lineage>
        <taxon>Eukaryota</taxon>
        <taxon>Sar</taxon>
        <taxon>Alveolata</taxon>
        <taxon>Ciliophora</taxon>
        <taxon>Intramacronucleata</taxon>
        <taxon>Oligohymenophorea</taxon>
        <taxon>Peniculida</taxon>
        <taxon>Parameciidae</taxon>
        <taxon>Paramecium</taxon>
    </lineage>
</organism>
<reference evidence="1" key="1">
    <citation type="submission" date="2021-01" db="EMBL/GenBank/DDBJ databases">
        <authorList>
            <consortium name="Genoscope - CEA"/>
            <person name="William W."/>
        </authorList>
    </citation>
    <scope>NUCLEOTIDE SEQUENCE</scope>
</reference>
<proteinExistence type="predicted"/>
<dbReference type="Proteomes" id="UP000688137">
    <property type="component" value="Unassembled WGS sequence"/>
</dbReference>
<gene>
    <name evidence="1" type="ORF">PPRIM_AZ9-3.1.T1450123</name>
</gene>
<comment type="caution">
    <text evidence="1">The sequence shown here is derived from an EMBL/GenBank/DDBJ whole genome shotgun (WGS) entry which is preliminary data.</text>
</comment>
<evidence type="ECO:0000313" key="1">
    <source>
        <dbReference type="EMBL" id="CAD8110858.1"/>
    </source>
</evidence>